<reference evidence="2 3" key="1">
    <citation type="submission" date="2022-11" db="EMBL/GenBank/DDBJ databases">
        <title>Minimal conservation of predation-associated metabolite biosynthetic gene clusters underscores biosynthetic potential of Myxococcota including descriptions for ten novel species: Archangium lansinium sp. nov., Myxococcus landrumus sp. nov., Nannocystis bai.</title>
        <authorList>
            <person name="Ahearne A."/>
            <person name="Stevens C."/>
            <person name="Dowd S."/>
        </authorList>
    </citation>
    <scope>NUCLEOTIDE SEQUENCE [LARGE SCALE GENOMIC DNA]</scope>
    <source>
        <strain evidence="2 3">NCELM</strain>
    </source>
</reference>
<accession>A0ABT5BHP3</accession>
<gene>
    <name evidence="2" type="ORF">POL58_38080</name>
</gene>
<name>A0ABT5BHP3_9BACT</name>
<organism evidence="2 3">
    <name type="scientific">Nannocystis radixulma</name>
    <dbReference type="NCBI Taxonomy" id="2995305"/>
    <lineage>
        <taxon>Bacteria</taxon>
        <taxon>Pseudomonadati</taxon>
        <taxon>Myxococcota</taxon>
        <taxon>Polyangia</taxon>
        <taxon>Nannocystales</taxon>
        <taxon>Nannocystaceae</taxon>
        <taxon>Nannocystis</taxon>
    </lineage>
</organism>
<feature type="compositionally biased region" description="Low complexity" evidence="1">
    <location>
        <begin position="18"/>
        <end position="36"/>
    </location>
</feature>
<proteinExistence type="predicted"/>
<evidence type="ECO:0000256" key="1">
    <source>
        <dbReference type="SAM" id="MobiDB-lite"/>
    </source>
</evidence>
<sequence length="57" mass="5486">MTEEKLIESTGASGGKPGASVVPSSVVVSIGDSPVGASADEDEAPADKTSPEASPSV</sequence>
<dbReference type="RefSeq" id="WP_272006921.1">
    <property type="nucleotide sequence ID" value="NZ_JAQNDN010000022.1"/>
</dbReference>
<keyword evidence="3" id="KW-1185">Reference proteome</keyword>
<protein>
    <submittedName>
        <fullName evidence="2">Uncharacterized protein</fullName>
    </submittedName>
</protein>
<dbReference type="Proteomes" id="UP001217838">
    <property type="component" value="Unassembled WGS sequence"/>
</dbReference>
<evidence type="ECO:0000313" key="2">
    <source>
        <dbReference type="EMBL" id="MDC0673617.1"/>
    </source>
</evidence>
<feature type="region of interest" description="Disordered" evidence="1">
    <location>
        <begin position="1"/>
        <end position="57"/>
    </location>
</feature>
<comment type="caution">
    <text evidence="2">The sequence shown here is derived from an EMBL/GenBank/DDBJ whole genome shotgun (WGS) entry which is preliminary data.</text>
</comment>
<evidence type="ECO:0000313" key="3">
    <source>
        <dbReference type="Proteomes" id="UP001217838"/>
    </source>
</evidence>
<dbReference type="EMBL" id="JAQNDN010000022">
    <property type="protein sequence ID" value="MDC0673617.1"/>
    <property type="molecule type" value="Genomic_DNA"/>
</dbReference>